<evidence type="ECO:0000313" key="5">
    <source>
        <dbReference type="EMBL" id="ETS62065.1"/>
    </source>
</evidence>
<dbReference type="HOGENOM" id="CLU_041799_1_0_1"/>
<feature type="domain" description="EVE" evidence="4">
    <location>
        <begin position="132"/>
        <end position="312"/>
    </location>
</feature>
<protein>
    <recommendedName>
        <fullName evidence="4">EVE domain-containing protein</fullName>
    </recommendedName>
</protein>
<keyword evidence="6" id="KW-1185">Reference proteome</keyword>
<dbReference type="AlphaFoldDB" id="W3VKM5"/>
<evidence type="ECO:0000256" key="1">
    <source>
        <dbReference type="ARBA" id="ARBA00004123"/>
    </source>
</evidence>
<feature type="region of interest" description="Disordered" evidence="3">
    <location>
        <begin position="324"/>
        <end position="400"/>
    </location>
</feature>
<dbReference type="Pfam" id="PF01878">
    <property type="entry name" value="EVE"/>
    <property type="match status" value="1"/>
</dbReference>
<comment type="subcellular location">
    <subcellularLocation>
        <location evidence="1">Nucleus</location>
    </subcellularLocation>
</comment>
<name>W3VKM5_MOEAP</name>
<dbReference type="FunFam" id="3.10.590.10:FF:000006">
    <property type="entry name" value="Chromosome 7, whole genome shotgun sequence"/>
    <property type="match status" value="1"/>
</dbReference>
<proteinExistence type="predicted"/>
<sequence>MTDSALFFGPSAWSERATLASLEPFLCIQLIALNHTSPPPSAGLLPEIECKQRHVGRIRRLAGRGLAAPRIRADKTSLFRPLRLLAVPFDPCRLPVLAAAAQIHTAVMAPKRKSQADVPTPNGSGNSSGRIAHWLMKAEPDTRLERGHDVAFSIDHLAACKTTKWDGVRNPEARTIMKEKMRTGDDVLFYHSNTKIPGVAGLARICSQSYPDPSAFDSNHPYYDPKSDKDSPKWWLVDVEFVEKLDTLVPLGLLQKIAGKGADNKPLTKEERNDVDYLSDAELEAIKGMALLNRGRLSVQPVEQRAYNAILALSRNRGWDHWPGKWNPRAAASAKPTPAAKTKPEQNGPLESAKTDRTAKAASVSSKPSASKKAKTEPNTEPDAAPPTDGLRRSSRRRNV</sequence>
<keyword evidence="2" id="KW-0539">Nucleus</keyword>
<dbReference type="InterPro" id="IPR015947">
    <property type="entry name" value="PUA-like_sf"/>
</dbReference>
<organism evidence="5 6">
    <name type="scientific">Moesziomyces aphidis</name>
    <name type="common">Pseudozyma aphidis</name>
    <dbReference type="NCBI Taxonomy" id="84754"/>
    <lineage>
        <taxon>Eukaryota</taxon>
        <taxon>Fungi</taxon>
        <taxon>Dikarya</taxon>
        <taxon>Basidiomycota</taxon>
        <taxon>Ustilaginomycotina</taxon>
        <taxon>Ustilaginomycetes</taxon>
        <taxon>Ustilaginales</taxon>
        <taxon>Ustilaginaceae</taxon>
        <taxon>Moesziomyces</taxon>
    </lineage>
</organism>
<comment type="caution">
    <text evidence="5">The sequence shown here is derived from an EMBL/GenBank/DDBJ whole genome shotgun (WGS) entry which is preliminary data.</text>
</comment>
<feature type="compositionally biased region" description="Low complexity" evidence="3">
    <location>
        <begin position="360"/>
        <end position="371"/>
    </location>
</feature>
<dbReference type="InterPro" id="IPR047197">
    <property type="entry name" value="THYN1-like_EVE"/>
</dbReference>
<accession>W3VKM5</accession>
<dbReference type="SUPFAM" id="SSF88697">
    <property type="entry name" value="PUA domain-like"/>
    <property type="match status" value="1"/>
</dbReference>
<evidence type="ECO:0000256" key="2">
    <source>
        <dbReference type="ARBA" id="ARBA00023242"/>
    </source>
</evidence>
<dbReference type="CDD" id="cd21133">
    <property type="entry name" value="EVE"/>
    <property type="match status" value="1"/>
</dbReference>
<dbReference type="InterPro" id="IPR002740">
    <property type="entry name" value="EVE_domain"/>
</dbReference>
<dbReference type="PANTHER" id="PTHR14087:SF7">
    <property type="entry name" value="THYMOCYTE NUCLEAR PROTEIN 1"/>
    <property type="match status" value="1"/>
</dbReference>
<feature type="compositionally biased region" description="Low complexity" evidence="3">
    <location>
        <begin position="330"/>
        <end position="341"/>
    </location>
</feature>
<gene>
    <name evidence="5" type="ORF">PaG_03622</name>
</gene>
<dbReference type="EMBL" id="AWNI01000012">
    <property type="protein sequence ID" value="ETS62065.1"/>
    <property type="molecule type" value="Genomic_DNA"/>
</dbReference>
<dbReference type="PANTHER" id="PTHR14087">
    <property type="entry name" value="THYMOCYTE NUCLEAR PROTEIN 1"/>
    <property type="match status" value="1"/>
</dbReference>
<dbReference type="Gene3D" id="3.10.590.10">
    <property type="entry name" value="ph1033 like domains"/>
    <property type="match status" value="1"/>
</dbReference>
<evidence type="ECO:0000313" key="6">
    <source>
        <dbReference type="Proteomes" id="UP000019462"/>
    </source>
</evidence>
<dbReference type="Proteomes" id="UP000019462">
    <property type="component" value="Unassembled WGS sequence"/>
</dbReference>
<reference evidence="5 6" key="1">
    <citation type="journal article" date="2014" name="Genome Announc.">
        <title>Genome sequence of the basidiomycetous fungus Pseudozyma aphidis DSM70725, an efficient producer of biosurfactant mannosylerythritol lipids.</title>
        <authorList>
            <person name="Lorenz S."/>
            <person name="Guenther M."/>
            <person name="Grumaz C."/>
            <person name="Rupp S."/>
            <person name="Zibek S."/>
            <person name="Sohn K."/>
        </authorList>
    </citation>
    <scope>NUCLEOTIDE SEQUENCE [LARGE SCALE GENOMIC DNA]</scope>
    <source>
        <strain evidence="6">ATCC 32657 / CBS 517.83 / DSM 70725 / JCM 10318 / NBRC 10182 / NRRL Y-7954 / St-0401</strain>
    </source>
</reference>
<dbReference type="GO" id="GO:0005634">
    <property type="term" value="C:nucleus"/>
    <property type="evidence" value="ECO:0007669"/>
    <property type="project" value="UniProtKB-SubCell"/>
</dbReference>
<dbReference type="InterPro" id="IPR052181">
    <property type="entry name" value="5hmC_binding"/>
</dbReference>
<evidence type="ECO:0000259" key="4">
    <source>
        <dbReference type="Pfam" id="PF01878"/>
    </source>
</evidence>
<dbReference type="OrthoDB" id="41445at2759"/>
<evidence type="ECO:0000256" key="3">
    <source>
        <dbReference type="SAM" id="MobiDB-lite"/>
    </source>
</evidence>